<evidence type="ECO:0000313" key="2">
    <source>
        <dbReference type="EMBL" id="MFD1148774.1"/>
    </source>
</evidence>
<proteinExistence type="predicted"/>
<reference evidence="3" key="1">
    <citation type="journal article" date="2019" name="Int. J. Syst. Evol. Microbiol.">
        <title>The Global Catalogue of Microorganisms (GCM) 10K type strain sequencing project: providing services to taxonomists for standard genome sequencing and annotation.</title>
        <authorList>
            <consortium name="The Broad Institute Genomics Platform"/>
            <consortium name="The Broad Institute Genome Sequencing Center for Infectious Disease"/>
            <person name="Wu L."/>
            <person name="Ma J."/>
        </authorList>
    </citation>
    <scope>NUCLEOTIDE SEQUENCE [LARGE SCALE GENOMIC DNA]</scope>
    <source>
        <strain evidence="3">CCUG 60214</strain>
    </source>
</reference>
<gene>
    <name evidence="2" type="ORF">ACFQ3T_16715</name>
</gene>
<feature type="transmembrane region" description="Helical" evidence="1">
    <location>
        <begin position="57"/>
        <end position="76"/>
    </location>
</feature>
<dbReference type="RefSeq" id="WP_380724194.1">
    <property type="nucleotide sequence ID" value="NZ_JBHTLK010000077.1"/>
</dbReference>
<organism evidence="2 3">
    <name type="scientific">Saccharothrix hoggarensis</name>
    <dbReference type="NCBI Taxonomy" id="913853"/>
    <lineage>
        <taxon>Bacteria</taxon>
        <taxon>Bacillati</taxon>
        <taxon>Actinomycetota</taxon>
        <taxon>Actinomycetes</taxon>
        <taxon>Pseudonocardiales</taxon>
        <taxon>Pseudonocardiaceae</taxon>
        <taxon>Saccharothrix</taxon>
    </lineage>
</organism>
<protein>
    <submittedName>
        <fullName evidence="2">Uncharacterized protein</fullName>
    </submittedName>
</protein>
<keyword evidence="1" id="KW-0812">Transmembrane</keyword>
<evidence type="ECO:0000256" key="1">
    <source>
        <dbReference type="SAM" id="Phobius"/>
    </source>
</evidence>
<dbReference type="Proteomes" id="UP001597168">
    <property type="component" value="Unassembled WGS sequence"/>
</dbReference>
<keyword evidence="1" id="KW-0472">Membrane</keyword>
<dbReference type="EMBL" id="JBHTLK010000077">
    <property type="protein sequence ID" value="MFD1148774.1"/>
    <property type="molecule type" value="Genomic_DNA"/>
</dbReference>
<sequence>MIALVGAAVCLRAGYRYDRSIGRPPLRSGVKRTAFWVLVFAAECLVVPSLVTMTNLVVVPAVFAYVLAAGLVGPWVSEHYRRRAT</sequence>
<accession>A0ABW3QVM9</accession>
<keyword evidence="3" id="KW-1185">Reference proteome</keyword>
<keyword evidence="1" id="KW-1133">Transmembrane helix</keyword>
<evidence type="ECO:0000313" key="3">
    <source>
        <dbReference type="Proteomes" id="UP001597168"/>
    </source>
</evidence>
<feature type="transmembrane region" description="Helical" evidence="1">
    <location>
        <begin position="33"/>
        <end position="51"/>
    </location>
</feature>
<comment type="caution">
    <text evidence="2">The sequence shown here is derived from an EMBL/GenBank/DDBJ whole genome shotgun (WGS) entry which is preliminary data.</text>
</comment>
<name>A0ABW3QVM9_9PSEU</name>